<organism evidence="3 4">
    <name type="scientific">Mesotoga infera</name>
    <dbReference type="NCBI Taxonomy" id="1236046"/>
    <lineage>
        <taxon>Bacteria</taxon>
        <taxon>Thermotogati</taxon>
        <taxon>Thermotogota</taxon>
        <taxon>Thermotogae</taxon>
        <taxon>Kosmotogales</taxon>
        <taxon>Kosmotogaceae</taxon>
        <taxon>Mesotoga</taxon>
    </lineage>
</organism>
<dbReference type="EMBL" id="LGGW01000022">
    <property type="protein sequence ID" value="KUK90740.1"/>
    <property type="molecule type" value="Genomic_DNA"/>
</dbReference>
<dbReference type="AlphaFoldDB" id="A0A101I8J8"/>
<dbReference type="GO" id="GO:0016787">
    <property type="term" value="F:hydrolase activity"/>
    <property type="evidence" value="ECO:0007669"/>
    <property type="project" value="UniProtKB-KW"/>
</dbReference>
<comment type="caution">
    <text evidence="3">The sequence shown here is derived from an EMBL/GenBank/DDBJ whole genome shotgun (WGS) entry which is preliminary data.</text>
</comment>
<name>A0A101I8J8_9BACT</name>
<proteinExistence type="predicted"/>
<evidence type="ECO:0000259" key="2">
    <source>
        <dbReference type="Pfam" id="PF12697"/>
    </source>
</evidence>
<dbReference type="Proteomes" id="UP000055014">
    <property type="component" value="Unassembled WGS sequence"/>
</dbReference>
<keyword evidence="1" id="KW-0812">Transmembrane</keyword>
<dbReference type="Pfam" id="PF12697">
    <property type="entry name" value="Abhydrolase_6"/>
    <property type="match status" value="1"/>
</dbReference>
<dbReference type="InterPro" id="IPR000073">
    <property type="entry name" value="AB_hydrolase_1"/>
</dbReference>
<feature type="domain" description="AB hydrolase-1" evidence="2">
    <location>
        <begin position="90"/>
        <end position="311"/>
    </location>
</feature>
<protein>
    <submittedName>
        <fullName evidence="3">Alpha/beta hydrolase fold protein</fullName>
    </submittedName>
</protein>
<dbReference type="SUPFAM" id="SSF53474">
    <property type="entry name" value="alpha/beta-Hydrolases"/>
    <property type="match status" value="1"/>
</dbReference>
<keyword evidence="3" id="KW-0378">Hydrolase</keyword>
<evidence type="ECO:0000313" key="4">
    <source>
        <dbReference type="Proteomes" id="UP000055014"/>
    </source>
</evidence>
<dbReference type="InterPro" id="IPR029058">
    <property type="entry name" value="AB_hydrolase_fold"/>
</dbReference>
<dbReference type="PATRIC" id="fig|1236046.5.peg.1566"/>
<gene>
    <name evidence="3" type="ORF">XE02_0419</name>
</gene>
<dbReference type="Gene3D" id="3.40.50.1820">
    <property type="entry name" value="alpha/beta hydrolase"/>
    <property type="match status" value="1"/>
</dbReference>
<accession>A0A101I8J8</accession>
<dbReference type="PANTHER" id="PTHR43798">
    <property type="entry name" value="MONOACYLGLYCEROL LIPASE"/>
    <property type="match status" value="1"/>
</dbReference>
<sequence length="321" mass="36667">MQEKRFVVIIIIVVSFSIGVFLAEHVFADGVEDNASFVIIDVNIKDDERGISMPDWRELEMKRTVSENYARILDKNIFYLKTVGSEGIPVVFVHGNFASSTWFEPSLEILPQRFKGYAIDLPSFGRSDRLEEISIDNYANYVIDFILKMEPDGVVLVGHSLGGAVAQSVVTKRPDLIDRVVLVDPAPPDGLITPKEVYPYLEMYKGNRELLKKALMGVMPTRKEDDFFERLVDDALLMDEKCFVENARALEEYDFSDELKKTEVPHLVIVGKLDQLISEEMARRFEKLIKNIEVKVLQECGHSVIVENTELFMEIFSDFID</sequence>
<evidence type="ECO:0000256" key="1">
    <source>
        <dbReference type="SAM" id="Phobius"/>
    </source>
</evidence>
<keyword evidence="1" id="KW-1133">Transmembrane helix</keyword>
<dbReference type="PRINTS" id="PR00111">
    <property type="entry name" value="ABHYDROLASE"/>
</dbReference>
<feature type="transmembrane region" description="Helical" evidence="1">
    <location>
        <begin position="7"/>
        <end position="28"/>
    </location>
</feature>
<keyword evidence="1" id="KW-0472">Membrane</keyword>
<dbReference type="InterPro" id="IPR050266">
    <property type="entry name" value="AB_hydrolase_sf"/>
</dbReference>
<reference evidence="4" key="1">
    <citation type="journal article" date="2015" name="MBio">
        <title>Genome-Resolved Metagenomic Analysis Reveals Roles for Candidate Phyla and Other Microbial Community Members in Biogeochemical Transformations in Oil Reservoirs.</title>
        <authorList>
            <person name="Hu P."/>
            <person name="Tom L."/>
            <person name="Singh A."/>
            <person name="Thomas B.C."/>
            <person name="Baker B.J."/>
            <person name="Piceno Y.M."/>
            <person name="Andersen G.L."/>
            <person name="Banfield J.F."/>
        </authorList>
    </citation>
    <scope>NUCLEOTIDE SEQUENCE [LARGE SCALE GENOMIC DNA]</scope>
</reference>
<dbReference type="GO" id="GO:0016020">
    <property type="term" value="C:membrane"/>
    <property type="evidence" value="ECO:0007669"/>
    <property type="project" value="TreeGrafter"/>
</dbReference>
<evidence type="ECO:0000313" key="3">
    <source>
        <dbReference type="EMBL" id="KUK90740.1"/>
    </source>
</evidence>
<dbReference type="PANTHER" id="PTHR43798:SF33">
    <property type="entry name" value="HYDROLASE, PUTATIVE (AFU_ORTHOLOGUE AFUA_2G14860)-RELATED"/>
    <property type="match status" value="1"/>
</dbReference>